<evidence type="ECO:0000256" key="4">
    <source>
        <dbReference type="ARBA" id="ARBA00022679"/>
    </source>
</evidence>
<evidence type="ECO:0000256" key="1">
    <source>
        <dbReference type="ARBA" id="ARBA00004236"/>
    </source>
</evidence>
<feature type="domain" description="Bacterial sugar transferase" evidence="10">
    <location>
        <begin position="28"/>
        <end position="217"/>
    </location>
</feature>
<feature type="transmembrane region" description="Helical" evidence="9">
    <location>
        <begin position="33"/>
        <end position="56"/>
    </location>
</feature>
<dbReference type="InterPro" id="IPR003362">
    <property type="entry name" value="Bact_transf"/>
</dbReference>
<sequence length="222" mass="25420">MTMLSEEGVENSYSAVPEVGGVYRVFFKRLFDILFVCLIALPVLTIVAGLAVVIFLKDRKNPFYLQSRVGLDGIVFKMVKLRTMVPNADKLLDDYLASNQDAREEWDHHQKLKNDPRITNFGRFLRRSSMDELPQFFNVLIGDMSVVGPRPMMVDQVELYPGEEYFNVRPGITGFWQTSERNVTSFAERAYYDTKYDRSLSLGTDLTLIFRTVKVVLHGTGV</sequence>
<evidence type="ECO:0000259" key="10">
    <source>
        <dbReference type="Pfam" id="PF02397"/>
    </source>
</evidence>
<dbReference type="Pfam" id="PF02397">
    <property type="entry name" value="Bac_transf"/>
    <property type="match status" value="1"/>
</dbReference>
<evidence type="ECO:0000313" key="11">
    <source>
        <dbReference type="EMBL" id="CUK12443.1"/>
    </source>
</evidence>
<evidence type="ECO:0000313" key="12">
    <source>
        <dbReference type="Proteomes" id="UP000051870"/>
    </source>
</evidence>
<name>A0A0P1IWA3_9RHOB</name>
<dbReference type="GeneID" id="83882645"/>
<dbReference type="GO" id="GO:0000271">
    <property type="term" value="P:polysaccharide biosynthetic process"/>
    <property type="evidence" value="ECO:0007669"/>
    <property type="project" value="UniProtKB-KW"/>
</dbReference>
<reference evidence="12" key="1">
    <citation type="submission" date="2015-09" db="EMBL/GenBank/DDBJ databases">
        <authorList>
            <person name="Rodrigo-Torres Lidia"/>
            <person name="Arahal R.David."/>
        </authorList>
    </citation>
    <scope>NUCLEOTIDE SEQUENCE [LARGE SCALE GENOMIC DNA]</scope>
    <source>
        <strain evidence="12">CECT 7735</strain>
    </source>
</reference>
<comment type="similarity">
    <text evidence="2">Belongs to the bacterial sugar transferase family.</text>
</comment>
<dbReference type="GO" id="GO:0102334">
    <property type="term" value="F:N,N'-diacetylbacilliosaminyl-1-phosphate transferase activity"/>
    <property type="evidence" value="ECO:0007669"/>
    <property type="project" value="UniProtKB-EC"/>
</dbReference>
<dbReference type="PANTHER" id="PTHR30576">
    <property type="entry name" value="COLANIC BIOSYNTHESIS UDP-GLUCOSE LIPID CARRIER TRANSFERASE"/>
    <property type="match status" value="1"/>
</dbReference>
<evidence type="ECO:0000256" key="9">
    <source>
        <dbReference type="SAM" id="Phobius"/>
    </source>
</evidence>
<organism evidence="11 12">
    <name type="scientific">Shimia thalassica</name>
    <dbReference type="NCBI Taxonomy" id="1715693"/>
    <lineage>
        <taxon>Bacteria</taxon>
        <taxon>Pseudomonadati</taxon>
        <taxon>Pseudomonadota</taxon>
        <taxon>Alphaproteobacteria</taxon>
        <taxon>Rhodobacterales</taxon>
        <taxon>Roseobacteraceae</taxon>
    </lineage>
</organism>
<accession>A0A0P1IWA3</accession>
<comment type="subcellular location">
    <subcellularLocation>
        <location evidence="1">Cell membrane</location>
    </subcellularLocation>
</comment>
<keyword evidence="4 11" id="KW-0808">Transferase</keyword>
<evidence type="ECO:0000256" key="6">
    <source>
        <dbReference type="ARBA" id="ARBA00022989"/>
    </source>
</evidence>
<dbReference type="GO" id="GO:0005886">
    <property type="term" value="C:plasma membrane"/>
    <property type="evidence" value="ECO:0007669"/>
    <property type="project" value="UniProtKB-SubCell"/>
</dbReference>
<keyword evidence="8" id="KW-0270">Exopolysaccharide synthesis</keyword>
<evidence type="ECO:0000256" key="5">
    <source>
        <dbReference type="ARBA" id="ARBA00022692"/>
    </source>
</evidence>
<evidence type="ECO:0000256" key="8">
    <source>
        <dbReference type="ARBA" id="ARBA00023169"/>
    </source>
</evidence>
<proteinExistence type="inferred from homology"/>
<evidence type="ECO:0000256" key="2">
    <source>
        <dbReference type="ARBA" id="ARBA00006464"/>
    </source>
</evidence>
<dbReference type="AlphaFoldDB" id="A0A0P1IWA3"/>
<dbReference type="EC" id="2.7.8.36" evidence="11"/>
<evidence type="ECO:0000256" key="7">
    <source>
        <dbReference type="ARBA" id="ARBA00023136"/>
    </source>
</evidence>
<keyword evidence="7 9" id="KW-0472">Membrane</keyword>
<dbReference type="EMBL" id="CYTW01000006">
    <property type="protein sequence ID" value="CUK12443.1"/>
    <property type="molecule type" value="Genomic_DNA"/>
</dbReference>
<keyword evidence="12" id="KW-1185">Reference proteome</keyword>
<dbReference type="PANTHER" id="PTHR30576:SF4">
    <property type="entry name" value="UNDECAPRENYL-PHOSPHATE GALACTOSE PHOSPHOTRANSFERASE"/>
    <property type="match status" value="1"/>
</dbReference>
<evidence type="ECO:0000256" key="3">
    <source>
        <dbReference type="ARBA" id="ARBA00022475"/>
    </source>
</evidence>
<gene>
    <name evidence="11" type="primary">pglC</name>
    <name evidence="11" type="ORF">PH7735_03672</name>
</gene>
<dbReference type="Proteomes" id="UP000051870">
    <property type="component" value="Unassembled WGS sequence"/>
</dbReference>
<keyword evidence="6 9" id="KW-1133">Transmembrane helix</keyword>
<keyword evidence="3" id="KW-1003">Cell membrane</keyword>
<keyword evidence="5 9" id="KW-0812">Transmembrane</keyword>
<dbReference type="STRING" id="1715693.PH7735_03672"/>
<dbReference type="RefSeq" id="WP_058312847.1">
    <property type="nucleotide sequence ID" value="NZ_CYTW01000006.1"/>
</dbReference>
<protein>
    <submittedName>
        <fullName evidence="11">Undecaprenyl phosphate N,N'-diacetylbacillosamine 1-phosphate transferase</fullName>
        <ecNumber evidence="11">2.7.8.36</ecNumber>
    </submittedName>
</protein>